<accession>A0ACC0K4N0</accession>
<sequence>MLLRELRCKPCGWTSRTRVSQSGTRCGRGRAAGGGVLALPRAQTAVSPIIVKILEYIKRSVSTRSHRRYRYHCAKHKEKPCCPTCGKSFVNNSALKMHMFTVHKVSNRVYSCPQCGKVYNARSGLLAHTASVHRAAAAAAYCAPCRTHFRTRHNLRHHLNTHSRHASDTDKKFACSVCGERFLTKTRLRDHVDWDHLKNGKHKCDECGKVFKNSVGLKRHLSYVHEKKRPPRDKICDYCGRGFTTLAILRAHIRTHTGARPLHCAHCAASFAHSAALHNHVKLHKGAR</sequence>
<dbReference type="Proteomes" id="UP001064048">
    <property type="component" value="Chromosome 30"/>
</dbReference>
<dbReference type="EMBL" id="CM046130">
    <property type="protein sequence ID" value="KAI8431353.1"/>
    <property type="molecule type" value="Genomic_DNA"/>
</dbReference>
<evidence type="ECO:0000313" key="1">
    <source>
        <dbReference type="EMBL" id="KAI8431353.1"/>
    </source>
</evidence>
<comment type="caution">
    <text evidence="1">The sequence shown here is derived from an EMBL/GenBank/DDBJ whole genome shotgun (WGS) entry which is preliminary data.</text>
</comment>
<keyword evidence="2" id="KW-1185">Reference proteome</keyword>
<evidence type="ECO:0000313" key="2">
    <source>
        <dbReference type="Proteomes" id="UP001064048"/>
    </source>
</evidence>
<name>A0ACC0K4N0_CHOFU</name>
<reference evidence="1 2" key="1">
    <citation type="journal article" date="2022" name="Genome Biol. Evol.">
        <title>The Spruce Budworm Genome: Reconstructing the Evolutionary History of Antifreeze Proteins.</title>
        <authorList>
            <person name="Beliveau C."/>
            <person name="Gagne P."/>
            <person name="Picq S."/>
            <person name="Vernygora O."/>
            <person name="Keeling C.I."/>
            <person name="Pinkney K."/>
            <person name="Doucet D."/>
            <person name="Wen F."/>
            <person name="Johnston J.S."/>
            <person name="Maaroufi H."/>
            <person name="Boyle B."/>
            <person name="Laroche J."/>
            <person name="Dewar K."/>
            <person name="Juretic N."/>
            <person name="Blackburn G."/>
            <person name="Nisole A."/>
            <person name="Brunet B."/>
            <person name="Brandao M."/>
            <person name="Lumley L."/>
            <person name="Duan J."/>
            <person name="Quan G."/>
            <person name="Lucarotti C.J."/>
            <person name="Roe A.D."/>
            <person name="Sperling F.A.H."/>
            <person name="Levesque R.C."/>
            <person name="Cusson M."/>
        </authorList>
    </citation>
    <scope>NUCLEOTIDE SEQUENCE [LARGE SCALE GENOMIC DNA]</scope>
    <source>
        <strain evidence="1">Glfc:IPQL:Cfum</strain>
    </source>
</reference>
<gene>
    <name evidence="1" type="ORF">MSG28_015893</name>
</gene>
<protein>
    <submittedName>
        <fullName evidence="1">Uncharacterized protein</fullName>
    </submittedName>
</protein>
<proteinExistence type="predicted"/>
<organism evidence="1 2">
    <name type="scientific">Choristoneura fumiferana</name>
    <name type="common">Spruce budworm moth</name>
    <name type="synonym">Archips fumiferana</name>
    <dbReference type="NCBI Taxonomy" id="7141"/>
    <lineage>
        <taxon>Eukaryota</taxon>
        <taxon>Metazoa</taxon>
        <taxon>Ecdysozoa</taxon>
        <taxon>Arthropoda</taxon>
        <taxon>Hexapoda</taxon>
        <taxon>Insecta</taxon>
        <taxon>Pterygota</taxon>
        <taxon>Neoptera</taxon>
        <taxon>Endopterygota</taxon>
        <taxon>Lepidoptera</taxon>
        <taxon>Glossata</taxon>
        <taxon>Ditrysia</taxon>
        <taxon>Tortricoidea</taxon>
        <taxon>Tortricidae</taxon>
        <taxon>Tortricinae</taxon>
        <taxon>Choristoneura</taxon>
    </lineage>
</organism>